<evidence type="ECO:0000313" key="4">
    <source>
        <dbReference type="Proteomes" id="UP000033475"/>
    </source>
</evidence>
<dbReference type="PANTHER" id="PTHR24123">
    <property type="entry name" value="ANKYRIN REPEAT-CONTAINING"/>
    <property type="match status" value="1"/>
</dbReference>
<reference evidence="3 4" key="1">
    <citation type="submission" date="2015-01" db="EMBL/GenBank/DDBJ databases">
        <title>Genome Sequencing of Rickettsiales.</title>
        <authorList>
            <person name="Daugherty S.C."/>
            <person name="Su Q."/>
            <person name="Abolude K."/>
            <person name="Beier-Sexton M."/>
            <person name="Carlyon J.A."/>
            <person name="Carter R."/>
            <person name="Day N.P."/>
            <person name="Dumler S.J."/>
            <person name="Dyachenko V."/>
            <person name="Godinez A."/>
            <person name="Kurtti T.J."/>
            <person name="Lichay M."/>
            <person name="Mullins K.E."/>
            <person name="Ott S."/>
            <person name="Pappas-Brown V."/>
            <person name="Paris D.H."/>
            <person name="Patel P."/>
            <person name="Richards A.L."/>
            <person name="Sadzewicz L."/>
            <person name="Sears K."/>
            <person name="Seidman D."/>
            <person name="Sengamalay N."/>
            <person name="Stenos J."/>
            <person name="Tallon L.J."/>
            <person name="Vincent G."/>
            <person name="Fraser C.M."/>
            <person name="Munderloh U."/>
            <person name="Dunning-Hotopp J.C."/>
        </authorList>
    </citation>
    <scope>NUCLEOTIDE SEQUENCE [LARGE SCALE GENOMIC DNA]</scope>
    <source>
        <strain evidence="3 4">Pedreira</strain>
    </source>
</reference>
<dbReference type="RefSeq" id="WP_011270618.1">
    <property type="nucleotide sequence ID" value="NZ_LANQ01000001.1"/>
</dbReference>
<proteinExistence type="predicted"/>
<dbReference type="PATRIC" id="fig|1359196.3.peg.599"/>
<keyword evidence="2" id="KW-0040">ANK repeat</keyword>
<sequence length="406" mass="46490">MPKKFTTRKGDIYTIDTPNEENLFKSVINKNTSEAFRYISQFNFPLSDNIKTIRYFAIDEDKPNNVGTSHSTLSLIAVINNDLETLNLLINFGFDINNHSGINYITPLGLAADKGYKEIVKLLCEQDDIKVQNALYYAIRGENKSIEIIDLLVQKGAIIKPEHIELAISHSNLSVFEYLFEKKLPDIEKNNLKLIGSSPAISSIDCILGEASKYQNTEVIKFLLSSGYKPEQKYIDEFFVSAADNGRLKTCITLKANIEEHTRLEGLSKYQNYLKDKYHDYYKTHIIFLSKFSYTDEPVEMFMFDNESNLLLLSMSRPLRSKLSSKDSYIIHDAIKEIFNNTHLNIKELELARFKARIEFIKITTDEDLVPLSNKLAPLFSPELIHDLSKLEEELFPEVKLAGLAD</sequence>
<dbReference type="AlphaFoldDB" id="A0A0F3MUJ4"/>
<dbReference type="Gene3D" id="1.25.40.20">
    <property type="entry name" value="Ankyrin repeat-containing domain"/>
    <property type="match status" value="1"/>
</dbReference>
<keyword evidence="1" id="KW-0677">Repeat</keyword>
<dbReference type="InterPro" id="IPR051165">
    <property type="entry name" value="Multifunctional_ANK_Repeat"/>
</dbReference>
<dbReference type="EMBL" id="LANQ01000001">
    <property type="protein sequence ID" value="KJV58239.1"/>
    <property type="molecule type" value="Genomic_DNA"/>
</dbReference>
<dbReference type="InterPro" id="IPR036770">
    <property type="entry name" value="Ankyrin_rpt-contain_sf"/>
</dbReference>
<dbReference type="Proteomes" id="UP000033475">
    <property type="component" value="Unassembled WGS sequence"/>
</dbReference>
<comment type="caution">
    <text evidence="3">The sequence shown here is derived from an EMBL/GenBank/DDBJ whole genome shotgun (WGS) entry which is preliminary data.</text>
</comment>
<dbReference type="PANTHER" id="PTHR24123:SF33">
    <property type="entry name" value="PROTEIN HOS4"/>
    <property type="match status" value="1"/>
</dbReference>
<name>A0A0F3MUJ4_RICFI</name>
<dbReference type="SMART" id="SM00248">
    <property type="entry name" value="ANK"/>
    <property type="match status" value="4"/>
</dbReference>
<accession>A0A0F3MUJ4</accession>
<dbReference type="SUPFAM" id="SSF48403">
    <property type="entry name" value="Ankyrin repeat"/>
    <property type="match status" value="1"/>
</dbReference>
<protein>
    <submittedName>
        <fullName evidence="3">Ankyrin repeat family protein</fullName>
    </submittedName>
</protein>
<dbReference type="Pfam" id="PF12796">
    <property type="entry name" value="Ank_2"/>
    <property type="match status" value="1"/>
</dbReference>
<dbReference type="SMR" id="A0A0F3MUJ4"/>
<organism evidence="3 4">
    <name type="scientific">Rickettsia felis str. Pedreira</name>
    <dbReference type="NCBI Taxonomy" id="1359196"/>
    <lineage>
        <taxon>Bacteria</taxon>
        <taxon>Pseudomonadati</taxon>
        <taxon>Pseudomonadota</taxon>
        <taxon>Alphaproteobacteria</taxon>
        <taxon>Rickettsiales</taxon>
        <taxon>Rickettsiaceae</taxon>
        <taxon>Rickettsieae</taxon>
        <taxon>Rickettsia</taxon>
        <taxon>spotted fever group</taxon>
    </lineage>
</organism>
<dbReference type="InterPro" id="IPR002110">
    <property type="entry name" value="Ankyrin_rpt"/>
</dbReference>
<evidence type="ECO:0000313" key="3">
    <source>
        <dbReference type="EMBL" id="KJV58239.1"/>
    </source>
</evidence>
<evidence type="ECO:0000256" key="2">
    <source>
        <dbReference type="ARBA" id="ARBA00023043"/>
    </source>
</evidence>
<evidence type="ECO:0000256" key="1">
    <source>
        <dbReference type="ARBA" id="ARBA00022737"/>
    </source>
</evidence>
<gene>
    <name evidence="3" type="ORF">RFEPED_0617</name>
</gene>